<dbReference type="InterPro" id="IPR005119">
    <property type="entry name" value="LysR_subst-bd"/>
</dbReference>
<name>A0ABW9RVT4_9BACT</name>
<evidence type="ECO:0000256" key="4">
    <source>
        <dbReference type="ARBA" id="ARBA00023163"/>
    </source>
</evidence>
<comment type="similarity">
    <text evidence="1">Belongs to the LysR transcriptional regulatory family.</text>
</comment>
<evidence type="ECO:0000256" key="1">
    <source>
        <dbReference type="ARBA" id="ARBA00009437"/>
    </source>
</evidence>
<organism evidence="6 7">
    <name type="scientific">Fulvivirga kasyanovii</name>
    <dbReference type="NCBI Taxonomy" id="396812"/>
    <lineage>
        <taxon>Bacteria</taxon>
        <taxon>Pseudomonadati</taxon>
        <taxon>Bacteroidota</taxon>
        <taxon>Cytophagia</taxon>
        <taxon>Cytophagales</taxon>
        <taxon>Fulvivirgaceae</taxon>
        <taxon>Fulvivirga</taxon>
    </lineage>
</organism>
<keyword evidence="3" id="KW-0238">DNA-binding</keyword>
<gene>
    <name evidence="6" type="ORF">E1163_25480</name>
</gene>
<dbReference type="Pfam" id="PF00126">
    <property type="entry name" value="HTH_1"/>
    <property type="match status" value="1"/>
</dbReference>
<dbReference type="InterPro" id="IPR000847">
    <property type="entry name" value="LysR_HTH_N"/>
</dbReference>
<feature type="domain" description="HTH lysR-type" evidence="5">
    <location>
        <begin position="1"/>
        <end position="58"/>
    </location>
</feature>
<dbReference type="RefSeq" id="WP_155175761.1">
    <property type="nucleotide sequence ID" value="NZ_BAAAFL010000027.1"/>
</dbReference>
<dbReference type="InterPro" id="IPR036388">
    <property type="entry name" value="WH-like_DNA-bd_sf"/>
</dbReference>
<reference evidence="6 7" key="1">
    <citation type="submission" date="2019-02" db="EMBL/GenBank/DDBJ databases">
        <authorList>
            <person name="Goldberg S.R."/>
            <person name="Haltli B.A."/>
            <person name="Correa H."/>
            <person name="Russell K.G."/>
        </authorList>
    </citation>
    <scope>NUCLEOTIDE SEQUENCE [LARGE SCALE GENOMIC DNA]</scope>
    <source>
        <strain evidence="6 7">JCM 16186</strain>
    </source>
</reference>
<keyword evidence="4" id="KW-0804">Transcription</keyword>
<sequence>MELKHFRLIKTIAEEGNIANSSEKLFLTQSALSHQLRELEEQLGFKVFHRSRNKWELTDEGAELHKLANTIHAAIEQGFHSIKKINEGTKGLVRISTECYSFYQGLPTFIQKMAALYPKIEVELILDATHQPVSKILSNDLDMAIVTSRPASPALSSKALFEDEIFAIMHREHPLADKPHVEAGDFTEAHLIIHSFPLETVSVYQTFLKPNHIIPVRISAIPLTEVALEMVSANMGITCMPQWALTMFRIPEELVFKRIGKNGLKRTHYLISRVEDQSKKYISEFISSFEEDFVG</sequence>
<dbReference type="PROSITE" id="PS50931">
    <property type="entry name" value="HTH_LYSR"/>
    <property type="match status" value="1"/>
</dbReference>
<dbReference type="Gene3D" id="1.10.10.10">
    <property type="entry name" value="Winged helix-like DNA-binding domain superfamily/Winged helix DNA-binding domain"/>
    <property type="match status" value="1"/>
</dbReference>
<proteinExistence type="inferred from homology"/>
<evidence type="ECO:0000313" key="7">
    <source>
        <dbReference type="Proteomes" id="UP000798808"/>
    </source>
</evidence>
<keyword evidence="2" id="KW-0805">Transcription regulation</keyword>
<comment type="caution">
    <text evidence="6">The sequence shown here is derived from an EMBL/GenBank/DDBJ whole genome shotgun (WGS) entry which is preliminary data.</text>
</comment>
<dbReference type="SUPFAM" id="SSF53850">
    <property type="entry name" value="Periplasmic binding protein-like II"/>
    <property type="match status" value="1"/>
</dbReference>
<evidence type="ECO:0000259" key="5">
    <source>
        <dbReference type="PROSITE" id="PS50931"/>
    </source>
</evidence>
<keyword evidence="7" id="KW-1185">Reference proteome</keyword>
<dbReference type="PRINTS" id="PR00039">
    <property type="entry name" value="HTHLYSR"/>
</dbReference>
<dbReference type="Pfam" id="PF03466">
    <property type="entry name" value="LysR_substrate"/>
    <property type="match status" value="1"/>
</dbReference>
<dbReference type="EMBL" id="SMLW01000660">
    <property type="protein sequence ID" value="MTI28334.1"/>
    <property type="molecule type" value="Genomic_DNA"/>
</dbReference>
<dbReference type="PANTHER" id="PTHR30126">
    <property type="entry name" value="HTH-TYPE TRANSCRIPTIONAL REGULATOR"/>
    <property type="match status" value="1"/>
</dbReference>
<evidence type="ECO:0000256" key="3">
    <source>
        <dbReference type="ARBA" id="ARBA00023125"/>
    </source>
</evidence>
<dbReference type="Proteomes" id="UP000798808">
    <property type="component" value="Unassembled WGS sequence"/>
</dbReference>
<dbReference type="SUPFAM" id="SSF46785">
    <property type="entry name" value="Winged helix' DNA-binding domain"/>
    <property type="match status" value="1"/>
</dbReference>
<evidence type="ECO:0000256" key="2">
    <source>
        <dbReference type="ARBA" id="ARBA00023015"/>
    </source>
</evidence>
<dbReference type="Gene3D" id="3.40.190.290">
    <property type="match status" value="1"/>
</dbReference>
<protein>
    <submittedName>
        <fullName evidence="6">LysR family transcriptional regulator</fullName>
    </submittedName>
</protein>
<accession>A0ABW9RVT4</accession>
<evidence type="ECO:0000313" key="6">
    <source>
        <dbReference type="EMBL" id="MTI28334.1"/>
    </source>
</evidence>
<dbReference type="InterPro" id="IPR036390">
    <property type="entry name" value="WH_DNA-bd_sf"/>
</dbReference>
<dbReference type="PANTHER" id="PTHR30126:SF25">
    <property type="entry name" value="HTH-TYPE TRANSCRIPTIONAL REGULATOR METR"/>
    <property type="match status" value="1"/>
</dbReference>